<dbReference type="Pfam" id="PF07687">
    <property type="entry name" value="M20_dimer"/>
    <property type="match status" value="1"/>
</dbReference>
<dbReference type="InterPro" id="IPR017144">
    <property type="entry name" value="Xaa-Arg_dipeptidase"/>
</dbReference>
<gene>
    <name evidence="3" type="primary">Pm20d2_5</name>
    <name evidence="3" type="ORF">AVEN_46279_1</name>
</gene>
<dbReference type="InterPro" id="IPR011650">
    <property type="entry name" value="Peptidase_M20_dimer"/>
</dbReference>
<dbReference type="InterPro" id="IPR017439">
    <property type="entry name" value="Amidohydrolase"/>
</dbReference>
<evidence type="ECO:0000313" key="4">
    <source>
        <dbReference type="Proteomes" id="UP000499080"/>
    </source>
</evidence>
<sequence length="400" mass="43184">MAEEDFLLVSAKIEEEKANLNSVSQEIWKNPELAYQEIHAHDVLTSALSKYGFAVQRHYVKHTGFKAEYPSETGNGPALAVLLEYDALPDIDHACGHNLIAEVGLATSLGMKAAMEADPTLAAKLLVLGSPAEERFGGKLDFIEAGVFEGVDAALMVHPCNCNVTFPSILSIIHVNVDFKGKEAHAAAAPWEGCNALDAAVAAYQNIALLRQQIKPTNRIHAIITKGRVAPNIIPAESRLEMYVRAVTKPELNDLVARVTNCINSGALGARCTASIELDERHSYENLISNEVMGHLYDSYAMKLGIHPTAFPGGSAPPSGSTDMGNVSRIVPSIHPMFDIDTKAPNHTKEFSEASGHPKAQVATLEVAKALAMTALSLMRCPEILEEVNKKFKSDIQQGL</sequence>
<dbReference type="Gene3D" id="3.30.70.360">
    <property type="match status" value="1"/>
</dbReference>
<feature type="domain" description="Peptidase M20 dimerisation" evidence="2">
    <location>
        <begin position="172"/>
        <end position="266"/>
    </location>
</feature>
<dbReference type="OrthoDB" id="6419776at2759"/>
<name>A0A4Y2I697_ARAVE</name>
<dbReference type="SUPFAM" id="SSF53187">
    <property type="entry name" value="Zn-dependent exopeptidases"/>
    <property type="match status" value="1"/>
</dbReference>
<dbReference type="InterPro" id="IPR052030">
    <property type="entry name" value="Peptidase_M20/M20A_hydrolases"/>
</dbReference>
<keyword evidence="4" id="KW-1185">Reference proteome</keyword>
<dbReference type="FunFam" id="3.30.70.360:FF:000004">
    <property type="entry name" value="Peptidase M20 domain-containing protein 2"/>
    <property type="match status" value="1"/>
</dbReference>
<dbReference type="SUPFAM" id="SSF55031">
    <property type="entry name" value="Bacterial exopeptidase dimerisation domain"/>
    <property type="match status" value="1"/>
</dbReference>
<comment type="similarity">
    <text evidence="1">Belongs to the peptidase M20A family.</text>
</comment>
<dbReference type="Gene3D" id="3.40.630.10">
    <property type="entry name" value="Zn peptidases"/>
    <property type="match status" value="1"/>
</dbReference>
<protein>
    <recommendedName>
        <fullName evidence="1">Peptidase M20 domain-containing protein 2</fullName>
    </recommendedName>
</protein>
<dbReference type="CDD" id="cd05672">
    <property type="entry name" value="M20_ACY1L2-like"/>
    <property type="match status" value="1"/>
</dbReference>
<evidence type="ECO:0000313" key="3">
    <source>
        <dbReference type="EMBL" id="GBM73134.1"/>
    </source>
</evidence>
<accession>A0A4Y2I697</accession>
<dbReference type="NCBIfam" id="TIGR01891">
    <property type="entry name" value="amidohydrolases"/>
    <property type="match status" value="1"/>
</dbReference>
<dbReference type="PANTHER" id="PTHR30575">
    <property type="entry name" value="PEPTIDASE M20"/>
    <property type="match status" value="1"/>
</dbReference>
<organism evidence="3 4">
    <name type="scientific">Araneus ventricosus</name>
    <name type="common">Orbweaver spider</name>
    <name type="synonym">Epeira ventricosa</name>
    <dbReference type="NCBI Taxonomy" id="182803"/>
    <lineage>
        <taxon>Eukaryota</taxon>
        <taxon>Metazoa</taxon>
        <taxon>Ecdysozoa</taxon>
        <taxon>Arthropoda</taxon>
        <taxon>Chelicerata</taxon>
        <taxon>Arachnida</taxon>
        <taxon>Araneae</taxon>
        <taxon>Araneomorphae</taxon>
        <taxon>Entelegynae</taxon>
        <taxon>Araneoidea</taxon>
        <taxon>Araneidae</taxon>
        <taxon>Araneus</taxon>
    </lineage>
</organism>
<reference evidence="3 4" key="1">
    <citation type="journal article" date="2019" name="Sci. Rep.">
        <title>Orb-weaving spider Araneus ventricosus genome elucidates the spidroin gene catalogue.</title>
        <authorList>
            <person name="Kono N."/>
            <person name="Nakamura H."/>
            <person name="Ohtoshi R."/>
            <person name="Moran D.A.P."/>
            <person name="Shinohara A."/>
            <person name="Yoshida Y."/>
            <person name="Fujiwara M."/>
            <person name="Mori M."/>
            <person name="Tomita M."/>
            <person name="Arakawa K."/>
        </authorList>
    </citation>
    <scope>NUCLEOTIDE SEQUENCE [LARGE SCALE GENOMIC DNA]</scope>
</reference>
<dbReference type="EMBL" id="BGPR01002421">
    <property type="protein sequence ID" value="GBM73134.1"/>
    <property type="molecule type" value="Genomic_DNA"/>
</dbReference>
<dbReference type="PIRSF" id="PIRSF037226">
    <property type="entry name" value="Amidohydrolase_ACY1L2_prd"/>
    <property type="match status" value="1"/>
</dbReference>
<dbReference type="Proteomes" id="UP000499080">
    <property type="component" value="Unassembled WGS sequence"/>
</dbReference>
<evidence type="ECO:0000259" key="2">
    <source>
        <dbReference type="Pfam" id="PF07687"/>
    </source>
</evidence>
<proteinExistence type="inferred from homology"/>
<dbReference type="GO" id="GO:0016805">
    <property type="term" value="F:dipeptidase activity"/>
    <property type="evidence" value="ECO:0007669"/>
    <property type="project" value="InterPro"/>
</dbReference>
<dbReference type="PANTHER" id="PTHR30575:SF0">
    <property type="entry name" value="XAA-ARG DIPEPTIDASE"/>
    <property type="match status" value="1"/>
</dbReference>
<dbReference type="InterPro" id="IPR036264">
    <property type="entry name" value="Bact_exopeptidase_dim_dom"/>
</dbReference>
<dbReference type="AlphaFoldDB" id="A0A4Y2I697"/>
<evidence type="ECO:0000256" key="1">
    <source>
        <dbReference type="PIRNR" id="PIRNR037226"/>
    </source>
</evidence>
<comment type="caution">
    <text evidence="3">The sequence shown here is derived from an EMBL/GenBank/DDBJ whole genome shotgun (WGS) entry which is preliminary data.</text>
</comment>